<keyword evidence="2" id="KW-1185">Reference proteome</keyword>
<dbReference type="Proteomes" id="UP000626697">
    <property type="component" value="Unassembled WGS sequence"/>
</dbReference>
<gene>
    <name evidence="1" type="ORF">HNP81_002938</name>
</gene>
<accession>A0ABR6CRJ0</accession>
<protein>
    <recommendedName>
        <fullName evidence="3">DUF423 domain-containing protein</fullName>
    </recommendedName>
</protein>
<sequence length="27" mass="2745">MNLIPMLLTGALIAGGLGAHTLLDNQP</sequence>
<comment type="caution">
    <text evidence="1">The sequence shown here is derived from an EMBL/GenBank/DDBJ whole genome shotgun (WGS) entry which is preliminary data.</text>
</comment>
<dbReference type="EMBL" id="JACJHX010000009">
    <property type="protein sequence ID" value="MBA9027647.1"/>
    <property type="molecule type" value="Genomic_DNA"/>
</dbReference>
<evidence type="ECO:0008006" key="3">
    <source>
        <dbReference type="Google" id="ProtNLM"/>
    </source>
</evidence>
<organism evidence="1 2">
    <name type="scientific">Peribacillus huizhouensis</name>
    <dbReference type="NCBI Taxonomy" id="1501239"/>
    <lineage>
        <taxon>Bacteria</taxon>
        <taxon>Bacillati</taxon>
        <taxon>Bacillota</taxon>
        <taxon>Bacilli</taxon>
        <taxon>Bacillales</taxon>
        <taxon>Bacillaceae</taxon>
        <taxon>Peribacillus</taxon>
    </lineage>
</organism>
<evidence type="ECO:0000313" key="1">
    <source>
        <dbReference type="EMBL" id="MBA9027647.1"/>
    </source>
</evidence>
<feature type="non-terminal residue" evidence="1">
    <location>
        <position position="27"/>
    </location>
</feature>
<evidence type="ECO:0000313" key="2">
    <source>
        <dbReference type="Proteomes" id="UP000626697"/>
    </source>
</evidence>
<proteinExistence type="predicted"/>
<reference evidence="1 2" key="1">
    <citation type="submission" date="2020-08" db="EMBL/GenBank/DDBJ databases">
        <title>Genomic Encyclopedia of Type Strains, Phase IV (KMG-IV): sequencing the most valuable type-strain genomes for metagenomic binning, comparative biology and taxonomic classification.</title>
        <authorList>
            <person name="Goeker M."/>
        </authorList>
    </citation>
    <scope>NUCLEOTIDE SEQUENCE [LARGE SCALE GENOMIC DNA]</scope>
    <source>
        <strain evidence="1 2">DSM 105481</strain>
    </source>
</reference>
<name>A0ABR6CRJ0_9BACI</name>